<evidence type="ECO:0000313" key="2">
    <source>
        <dbReference type="Proteomes" id="UP000605361"/>
    </source>
</evidence>
<dbReference type="InterPro" id="IPR027417">
    <property type="entry name" value="P-loop_NTPase"/>
</dbReference>
<gene>
    <name evidence="1" type="ORF">ITP53_07740</name>
</gene>
<dbReference type="Gene3D" id="3.40.50.300">
    <property type="entry name" value="P-loop containing nucleotide triphosphate hydrolases"/>
    <property type="match status" value="2"/>
</dbReference>
<comment type="caution">
    <text evidence="1">The sequence shown here is derived from an EMBL/GenBank/DDBJ whole genome shotgun (WGS) entry which is preliminary data.</text>
</comment>
<dbReference type="EMBL" id="JADOGI010000016">
    <property type="protein sequence ID" value="MBF8185630.1"/>
    <property type="molecule type" value="Genomic_DNA"/>
</dbReference>
<organism evidence="1 2">
    <name type="scientific">Nonomuraea cypriaca</name>
    <dbReference type="NCBI Taxonomy" id="1187855"/>
    <lineage>
        <taxon>Bacteria</taxon>
        <taxon>Bacillati</taxon>
        <taxon>Actinomycetota</taxon>
        <taxon>Actinomycetes</taxon>
        <taxon>Streptosporangiales</taxon>
        <taxon>Streptosporangiaceae</taxon>
        <taxon>Nonomuraea</taxon>
    </lineage>
</organism>
<dbReference type="Pfam" id="PF13238">
    <property type="entry name" value="AAA_18"/>
    <property type="match status" value="1"/>
</dbReference>
<name>A0A931EWW6_9ACTN</name>
<dbReference type="RefSeq" id="WP_195894612.1">
    <property type="nucleotide sequence ID" value="NZ_JADOGI010000016.1"/>
</dbReference>
<dbReference type="AlphaFoldDB" id="A0A931EWW6"/>
<reference evidence="1" key="1">
    <citation type="submission" date="2020-11" db="EMBL/GenBank/DDBJ databases">
        <title>Whole-genome analyses of Nonomuraea sp. K274.</title>
        <authorList>
            <person name="Veyisoglu A."/>
        </authorList>
    </citation>
    <scope>NUCLEOTIDE SEQUENCE</scope>
    <source>
        <strain evidence="1">K274</strain>
    </source>
</reference>
<keyword evidence="2" id="KW-1185">Reference proteome</keyword>
<dbReference type="SUPFAM" id="SSF52540">
    <property type="entry name" value="P-loop containing nucleoside triphosphate hydrolases"/>
    <property type="match status" value="1"/>
</dbReference>
<protein>
    <submittedName>
        <fullName evidence="1">AAA family ATPase</fullName>
    </submittedName>
</protein>
<dbReference type="Proteomes" id="UP000605361">
    <property type="component" value="Unassembled WGS sequence"/>
</dbReference>
<sequence length="176" mass="18705">MKRVLITGMSGTGKSTLLADLAARGHKTVDTDYGGLTVWHPTAEEWLWDEDRIQDLLSTEDADMLFVSGTTRNQVAFYPQFDHVVLLSAPPEVIVARLAARTNNPYGKDPAELAMVLQDLEAVEPLLRRGASFEVDASAPAAEVAAAVLRLVTSDACSGPTSDACSGPTSDACSGQ</sequence>
<proteinExistence type="predicted"/>
<accession>A0A931EWW6</accession>
<evidence type="ECO:0000313" key="1">
    <source>
        <dbReference type="EMBL" id="MBF8185630.1"/>
    </source>
</evidence>